<protein>
    <submittedName>
        <fullName evidence="1">Uncharacterized protein</fullName>
    </submittedName>
</protein>
<dbReference type="AlphaFoldDB" id="A0A9X2Z1N6"/>
<gene>
    <name evidence="1" type="ORF">GGP82_003457</name>
</gene>
<comment type="caution">
    <text evidence="1">The sequence shown here is derived from an EMBL/GenBank/DDBJ whole genome shotgun (WGS) entry which is preliminary data.</text>
</comment>
<reference evidence="1" key="1">
    <citation type="submission" date="2022-08" db="EMBL/GenBank/DDBJ databases">
        <title>Genomic Encyclopedia of Type Strains, Phase V (KMG-V): Genome sequencing to study the core and pangenomes of soil and plant-associated prokaryotes.</title>
        <authorList>
            <person name="Whitman W."/>
        </authorList>
    </citation>
    <scope>NUCLEOTIDE SEQUENCE</scope>
    <source>
        <strain evidence="1">SP2016B</strain>
    </source>
</reference>
<dbReference type="Pfam" id="PF13211">
    <property type="entry name" value="DUF4019"/>
    <property type="match status" value="1"/>
</dbReference>
<evidence type="ECO:0000313" key="1">
    <source>
        <dbReference type="EMBL" id="MCS3866874.1"/>
    </source>
</evidence>
<proteinExistence type="predicted"/>
<organism evidence="1 2">
    <name type="scientific">Salinibacter ruber</name>
    <dbReference type="NCBI Taxonomy" id="146919"/>
    <lineage>
        <taxon>Bacteria</taxon>
        <taxon>Pseudomonadati</taxon>
        <taxon>Rhodothermota</taxon>
        <taxon>Rhodothermia</taxon>
        <taxon>Rhodothermales</taxon>
        <taxon>Salinibacteraceae</taxon>
        <taxon>Salinibacter</taxon>
    </lineage>
</organism>
<evidence type="ECO:0000313" key="2">
    <source>
        <dbReference type="Proteomes" id="UP001155034"/>
    </source>
</evidence>
<dbReference type="InterPro" id="IPR025091">
    <property type="entry name" value="DUF4019"/>
</dbReference>
<accession>A0A9X2Z1N6</accession>
<sequence length="143" mass="15889">MPSFAYQLLDRTGRLFGYDLPELEDSPEAEQTALSAARQWVSPIDGGAYGEAWTQAAPPLQEAIPKAEWVTKIREARASLGPVQSRDVARANYVSSLPGVVERECVILQFDTRFENRAGATEKMTLAKTEDGTWHSVDGYHFK</sequence>
<dbReference type="RefSeq" id="WP_103017258.1">
    <property type="nucleotide sequence ID" value="NZ_CALTSD010000017.1"/>
</dbReference>
<dbReference type="Proteomes" id="UP001155034">
    <property type="component" value="Unassembled WGS sequence"/>
</dbReference>
<dbReference type="EMBL" id="JANTYZ010000024">
    <property type="protein sequence ID" value="MCS3866874.1"/>
    <property type="molecule type" value="Genomic_DNA"/>
</dbReference>
<name>A0A9X2Z1N6_9BACT</name>